<name>A0ABS7SBR7_9MICO</name>
<dbReference type="CDD" id="cd01392">
    <property type="entry name" value="HTH_LacI"/>
    <property type="match status" value="1"/>
</dbReference>
<protein>
    <submittedName>
        <fullName evidence="5">LacI family DNA-binding transcriptional regulator</fullName>
    </submittedName>
</protein>
<comment type="caution">
    <text evidence="5">The sequence shown here is derived from an EMBL/GenBank/DDBJ whole genome shotgun (WGS) entry which is preliminary data.</text>
</comment>
<dbReference type="PANTHER" id="PTHR30146:SF154">
    <property type="entry name" value="TRANSCRIPTION REGULATOR, MEMBER OF GALR FAMILY"/>
    <property type="match status" value="1"/>
</dbReference>
<keyword evidence="3" id="KW-0804">Transcription</keyword>
<dbReference type="CDD" id="cd06267">
    <property type="entry name" value="PBP1_LacI_sugar_binding-like"/>
    <property type="match status" value="1"/>
</dbReference>
<keyword evidence="2 5" id="KW-0238">DNA-binding</keyword>
<dbReference type="InterPro" id="IPR010982">
    <property type="entry name" value="Lambda_DNA-bd_dom_sf"/>
</dbReference>
<dbReference type="SMART" id="SM00354">
    <property type="entry name" value="HTH_LACI"/>
    <property type="match status" value="1"/>
</dbReference>
<dbReference type="PANTHER" id="PTHR30146">
    <property type="entry name" value="LACI-RELATED TRANSCRIPTIONAL REPRESSOR"/>
    <property type="match status" value="1"/>
</dbReference>
<accession>A0ABS7SBR7</accession>
<evidence type="ECO:0000256" key="2">
    <source>
        <dbReference type="ARBA" id="ARBA00023125"/>
    </source>
</evidence>
<dbReference type="InterPro" id="IPR046335">
    <property type="entry name" value="LacI/GalR-like_sensor"/>
</dbReference>
<feature type="domain" description="HTH lacI-type" evidence="4">
    <location>
        <begin position="5"/>
        <end position="59"/>
    </location>
</feature>
<evidence type="ECO:0000259" key="4">
    <source>
        <dbReference type="PROSITE" id="PS50932"/>
    </source>
</evidence>
<dbReference type="SUPFAM" id="SSF53822">
    <property type="entry name" value="Periplasmic binding protein-like I"/>
    <property type="match status" value="1"/>
</dbReference>
<proteinExistence type="predicted"/>
<dbReference type="Pfam" id="PF13377">
    <property type="entry name" value="Peripla_BP_3"/>
    <property type="match status" value="1"/>
</dbReference>
<keyword evidence="6" id="KW-1185">Reference proteome</keyword>
<sequence length="356" mass="38314">MTQRVRLKDVADSLGLSVNTVSRALAGKAEVSPVTRQRIQDEADRLGYVPNTLARSLVLGSNQTLALVITNPSNPLYAELISGVEVRARQHGYSLLLLVTDESTENERAAVEALLRAAVDGAIAVPVQSEHEHWRRVNRAGIPLVLVNRDIPDLDTDFVGVDNGRGAYDATRHVIAQGARTVWALEEDLPITTIAERIDGFHRAMDEGGLPSAARDVVPVPTRRYESSALPWQAEGAYTLCRELIAERGAPDAVITGNDYFALGLMRALAELGHRVPDDVLVTGYGDHPYAGFVRPSLSSVRLPGSQIGAAAVDLLLARGEEPTDEPVKRRIAPTFVARDSTARGALAPDTTATDA</sequence>
<dbReference type="InterPro" id="IPR028082">
    <property type="entry name" value="Peripla_BP_I"/>
</dbReference>
<evidence type="ECO:0000313" key="5">
    <source>
        <dbReference type="EMBL" id="MBZ2197808.1"/>
    </source>
</evidence>
<reference evidence="5 6" key="1">
    <citation type="submission" date="2021-04" db="EMBL/GenBank/DDBJ databases">
        <title>Ruania sp. nov., isolated from sandy soil of mangrove forest.</title>
        <authorList>
            <person name="Ge X."/>
            <person name="Huang R."/>
            <person name="Liu W."/>
        </authorList>
    </citation>
    <scope>NUCLEOTIDE SEQUENCE [LARGE SCALE GENOMIC DNA]</scope>
    <source>
        <strain evidence="5 6">N2-46</strain>
    </source>
</reference>
<dbReference type="GO" id="GO:0003677">
    <property type="term" value="F:DNA binding"/>
    <property type="evidence" value="ECO:0007669"/>
    <property type="project" value="UniProtKB-KW"/>
</dbReference>
<dbReference type="PROSITE" id="PS50932">
    <property type="entry name" value="HTH_LACI_2"/>
    <property type="match status" value="1"/>
</dbReference>
<dbReference type="RefSeq" id="WP_223407961.1">
    <property type="nucleotide sequence ID" value="NZ_JAGSHT010000016.1"/>
</dbReference>
<keyword evidence="1" id="KW-0805">Transcription regulation</keyword>
<organism evidence="5 6">
    <name type="scientific">Occultella gossypii</name>
    <dbReference type="NCBI Taxonomy" id="2800820"/>
    <lineage>
        <taxon>Bacteria</taxon>
        <taxon>Bacillati</taxon>
        <taxon>Actinomycetota</taxon>
        <taxon>Actinomycetes</taxon>
        <taxon>Micrococcales</taxon>
        <taxon>Ruaniaceae</taxon>
        <taxon>Occultella</taxon>
    </lineage>
</organism>
<dbReference type="Gene3D" id="3.40.50.2300">
    <property type="match status" value="2"/>
</dbReference>
<dbReference type="Gene3D" id="1.10.260.40">
    <property type="entry name" value="lambda repressor-like DNA-binding domains"/>
    <property type="match status" value="1"/>
</dbReference>
<evidence type="ECO:0000313" key="6">
    <source>
        <dbReference type="Proteomes" id="UP000826651"/>
    </source>
</evidence>
<dbReference type="SUPFAM" id="SSF47413">
    <property type="entry name" value="lambda repressor-like DNA-binding domains"/>
    <property type="match status" value="1"/>
</dbReference>
<gene>
    <name evidence="5" type="ORF">KCQ71_16725</name>
</gene>
<evidence type="ECO:0000256" key="1">
    <source>
        <dbReference type="ARBA" id="ARBA00023015"/>
    </source>
</evidence>
<dbReference type="Proteomes" id="UP000826651">
    <property type="component" value="Unassembled WGS sequence"/>
</dbReference>
<dbReference type="InterPro" id="IPR000843">
    <property type="entry name" value="HTH_LacI"/>
</dbReference>
<dbReference type="EMBL" id="JAGSHT010000016">
    <property type="protein sequence ID" value="MBZ2197808.1"/>
    <property type="molecule type" value="Genomic_DNA"/>
</dbReference>
<evidence type="ECO:0000256" key="3">
    <source>
        <dbReference type="ARBA" id="ARBA00023163"/>
    </source>
</evidence>
<dbReference type="Pfam" id="PF00356">
    <property type="entry name" value="LacI"/>
    <property type="match status" value="1"/>
</dbReference>